<dbReference type="PANTHER" id="PTHR42679:SF2">
    <property type="entry name" value="S-METHYL-5'-THIOADENOSINE PHOSPHORYLASE"/>
    <property type="match status" value="1"/>
</dbReference>
<dbReference type="HAMAP" id="MF_01963">
    <property type="entry name" value="MTAP"/>
    <property type="match status" value="1"/>
</dbReference>
<dbReference type="Proteomes" id="UP000598426">
    <property type="component" value="Unassembled WGS sequence"/>
</dbReference>
<comment type="function">
    <text evidence="3">Catalyzes the reversible phosphorylation of S-methyl-5'-thioadenosine (MTA) to adenine and 5-methylthioribose-1-phosphate. Involved in the breakdown of MTA, a major by-product of polyamine biosynthesis. Responsible for the first step in the methionine salvage pathway after MTA has been generated from S-adenosylmethionine. Has broad substrate specificity with 6-aminopurine nucleosides as preferred substrates.</text>
</comment>
<reference evidence="5 6" key="1">
    <citation type="submission" date="2020-09" db="EMBL/GenBank/DDBJ databases">
        <title>Isolation and identification of active actinomycetes.</title>
        <authorList>
            <person name="Li X."/>
        </authorList>
    </citation>
    <scope>NUCLEOTIDE SEQUENCE [LARGE SCALE GENOMIC DNA]</scope>
    <source>
        <strain evidence="5 6">NEAU-LLC</strain>
    </source>
</reference>
<evidence type="ECO:0000313" key="5">
    <source>
        <dbReference type="EMBL" id="MBD3940509.1"/>
    </source>
</evidence>
<name>A0ABR8NIJ5_9MICO</name>
<feature type="site" description="Important for substrate specificity" evidence="3">
    <location>
        <position position="171"/>
    </location>
</feature>
<dbReference type="InterPro" id="IPR035994">
    <property type="entry name" value="Nucleoside_phosphorylase_sf"/>
</dbReference>
<protein>
    <recommendedName>
        <fullName evidence="3">S-methyl-5'-thioadenosine phosphorylase</fullName>
        <ecNumber evidence="3">2.4.2.28</ecNumber>
    </recommendedName>
    <alternativeName>
        <fullName evidence="3">5'-methylthioadenosine phosphorylase</fullName>
        <shortName evidence="3">MTA phosphorylase</shortName>
        <shortName evidence="3">MTAP</shortName>
    </alternativeName>
</protein>
<comment type="pathway">
    <text evidence="3">Amino-acid biosynthesis; L-methionine biosynthesis via salvage pathway; S-methyl-5-thio-alpha-D-ribose 1-phosphate from S-methyl-5'-thioadenosine (phosphorylase route): step 1/1.</text>
</comment>
<feature type="binding site" evidence="3">
    <location>
        <begin position="58"/>
        <end position="59"/>
    </location>
    <ligand>
        <name>phosphate</name>
        <dbReference type="ChEBI" id="CHEBI:43474"/>
    </ligand>
</feature>
<evidence type="ECO:0000256" key="1">
    <source>
        <dbReference type="ARBA" id="ARBA00022676"/>
    </source>
</evidence>
<comment type="similarity">
    <text evidence="3">Belongs to the PNP/MTAP phosphorylase family. MTAP subfamily.</text>
</comment>
<feature type="domain" description="Nucleoside phosphorylase" evidence="4">
    <location>
        <begin position="11"/>
        <end position="230"/>
    </location>
</feature>
<dbReference type="InterPro" id="IPR000845">
    <property type="entry name" value="Nucleoside_phosphorylase_d"/>
</dbReference>
<evidence type="ECO:0000313" key="6">
    <source>
        <dbReference type="Proteomes" id="UP000598426"/>
    </source>
</evidence>
<keyword evidence="6" id="KW-1185">Reference proteome</keyword>
<comment type="catalytic activity">
    <reaction evidence="3">
        <text>S-methyl-5'-thioadenosine + phosphate = 5-(methylsulfanyl)-alpha-D-ribose 1-phosphate + adenine</text>
        <dbReference type="Rhea" id="RHEA:11852"/>
        <dbReference type="ChEBI" id="CHEBI:16708"/>
        <dbReference type="ChEBI" id="CHEBI:17509"/>
        <dbReference type="ChEBI" id="CHEBI:43474"/>
        <dbReference type="ChEBI" id="CHEBI:58533"/>
        <dbReference type="EC" id="2.4.2.28"/>
    </reaction>
</comment>
<dbReference type="PANTHER" id="PTHR42679">
    <property type="entry name" value="S-METHYL-5'-THIOADENOSINE PHOSPHORYLASE"/>
    <property type="match status" value="1"/>
</dbReference>
<dbReference type="RefSeq" id="WP_191170123.1">
    <property type="nucleotide sequence ID" value="NZ_JACXZS010000001.1"/>
</dbReference>
<evidence type="ECO:0000259" key="4">
    <source>
        <dbReference type="Pfam" id="PF01048"/>
    </source>
</evidence>
<dbReference type="Pfam" id="PF01048">
    <property type="entry name" value="PNP_UDP_1"/>
    <property type="match status" value="1"/>
</dbReference>
<evidence type="ECO:0000256" key="3">
    <source>
        <dbReference type="HAMAP-Rule" id="MF_01963"/>
    </source>
</evidence>
<dbReference type="EC" id="2.4.2.28" evidence="3"/>
<keyword evidence="2 3" id="KW-0808">Transferase</keyword>
<keyword evidence="1 3" id="KW-0328">Glycosyltransferase</keyword>
<dbReference type="InterPro" id="IPR010044">
    <property type="entry name" value="MTAP"/>
</dbReference>
<feature type="binding site" evidence="3">
    <location>
        <begin position="213"/>
        <end position="215"/>
    </location>
    <ligand>
        <name>substrate</name>
    </ligand>
</feature>
<accession>A0ABR8NIJ5</accession>
<dbReference type="EMBL" id="JACXZS010000001">
    <property type="protein sequence ID" value="MBD3940509.1"/>
    <property type="molecule type" value="Genomic_DNA"/>
</dbReference>
<keyword evidence="3" id="KW-0660">Purine salvage</keyword>
<proteinExistence type="inferred from homology"/>
<feature type="binding site" evidence="3">
    <location>
        <position position="190"/>
    </location>
    <ligand>
        <name>phosphate</name>
        <dbReference type="ChEBI" id="CHEBI:43474"/>
    </ligand>
</feature>
<feature type="site" description="Important for substrate specificity" evidence="3">
    <location>
        <position position="227"/>
    </location>
</feature>
<feature type="binding site" evidence="3">
    <location>
        <begin position="91"/>
        <end position="92"/>
    </location>
    <ligand>
        <name>phosphate</name>
        <dbReference type="ChEBI" id="CHEBI:43474"/>
    </ligand>
</feature>
<dbReference type="PROSITE" id="PS01240">
    <property type="entry name" value="PNP_MTAP_2"/>
    <property type="match status" value="1"/>
</dbReference>
<dbReference type="SUPFAM" id="SSF53167">
    <property type="entry name" value="Purine and uridine phosphorylases"/>
    <property type="match status" value="1"/>
</dbReference>
<feature type="binding site" evidence="3">
    <location>
        <position position="189"/>
    </location>
    <ligand>
        <name>substrate</name>
    </ligand>
</feature>
<dbReference type="InterPro" id="IPR018099">
    <property type="entry name" value="Purine_phosphorylase-2_CS"/>
</dbReference>
<organism evidence="5 6">
    <name type="scientific">Microbacterium helvum</name>
    <dbReference type="NCBI Taxonomy" id="2773713"/>
    <lineage>
        <taxon>Bacteria</taxon>
        <taxon>Bacillati</taxon>
        <taxon>Actinomycetota</taxon>
        <taxon>Actinomycetes</taxon>
        <taxon>Micrococcales</taxon>
        <taxon>Microbacteriaceae</taxon>
        <taxon>Microbacterium</taxon>
    </lineage>
</organism>
<feature type="binding site" evidence="3">
    <location>
        <position position="18"/>
    </location>
    <ligand>
        <name>phosphate</name>
        <dbReference type="ChEBI" id="CHEBI:43474"/>
    </ligand>
</feature>
<comment type="subunit">
    <text evidence="3">Homohexamer. Dimer of a homotrimer.</text>
</comment>
<dbReference type="CDD" id="cd09010">
    <property type="entry name" value="MTAP_SsMTAPII_like_MTIP"/>
    <property type="match status" value="1"/>
</dbReference>
<comment type="caution">
    <text evidence="5">The sequence shown here is derived from an EMBL/GenBank/DDBJ whole genome shotgun (WGS) entry which is preliminary data.</text>
</comment>
<evidence type="ECO:0000256" key="2">
    <source>
        <dbReference type="ARBA" id="ARBA00022679"/>
    </source>
</evidence>
<sequence length="277" mass="29515">MVNTNASETPRVGVIGGSGLYRLLDQPRLVEVATPYGPPSSHVAVGTFADRTVAFLARHGTGHTVPPQRINYRANLWALASLGVRSVIGSSAVGSITPEMPADTFVVPDQLIDRTRDRADTYFDGADVQHLGFADPFDPVVRSALCDALRRRGESFVPVGTTLVIPGPRFSTRAESRAWRLLGADILNMTQYPESALAAELGMGYASLSFVTDADVGRAPDDEAVSAEVVFQRLSAAQDRIIGTIADAIRLLPAEPEPRALVDPAATARVLTLTVAP</sequence>
<gene>
    <name evidence="3" type="primary">mtnP</name>
    <name evidence="5" type="ORF">IF188_02195</name>
</gene>
<dbReference type="Gene3D" id="3.40.50.1580">
    <property type="entry name" value="Nucleoside phosphorylase domain"/>
    <property type="match status" value="1"/>
</dbReference>